<organism evidence="4 5">
    <name type="scientific">Martelella lutilitoris</name>
    <dbReference type="NCBI Taxonomy" id="2583532"/>
    <lineage>
        <taxon>Bacteria</taxon>
        <taxon>Pseudomonadati</taxon>
        <taxon>Pseudomonadota</taxon>
        <taxon>Alphaproteobacteria</taxon>
        <taxon>Hyphomicrobiales</taxon>
        <taxon>Aurantimonadaceae</taxon>
        <taxon>Martelella</taxon>
    </lineage>
</organism>
<evidence type="ECO:0000313" key="4">
    <source>
        <dbReference type="EMBL" id="TNB47095.1"/>
    </source>
</evidence>
<feature type="domain" description="Cas10/Cmr2 second palm" evidence="3">
    <location>
        <begin position="215"/>
        <end position="386"/>
    </location>
</feature>
<gene>
    <name evidence="4" type="ORF">FF124_12995</name>
</gene>
<dbReference type="Gene3D" id="3.30.70.270">
    <property type="match status" value="1"/>
</dbReference>
<proteinExistence type="predicted"/>
<keyword evidence="5" id="KW-1185">Reference proteome</keyword>
<dbReference type="GO" id="GO:0000166">
    <property type="term" value="F:nucleotide binding"/>
    <property type="evidence" value="ECO:0007669"/>
    <property type="project" value="UniProtKB-KW"/>
</dbReference>
<dbReference type="AlphaFoldDB" id="A0A5C4JNT1"/>
<dbReference type="InterPro" id="IPR054767">
    <property type="entry name" value="Cas10-Cmr2_palm2"/>
</dbReference>
<evidence type="ECO:0000256" key="1">
    <source>
        <dbReference type="ARBA" id="ARBA00022741"/>
    </source>
</evidence>
<dbReference type="Pfam" id="PF22335">
    <property type="entry name" value="Cas10-Cmr2_palm2"/>
    <property type="match status" value="1"/>
</dbReference>
<keyword evidence="2" id="KW-0051">Antiviral defense</keyword>
<dbReference type="Proteomes" id="UP000307874">
    <property type="component" value="Unassembled WGS sequence"/>
</dbReference>
<dbReference type="OrthoDB" id="442064at2"/>
<keyword evidence="1" id="KW-0547">Nucleotide-binding</keyword>
<dbReference type="InterPro" id="IPR043128">
    <property type="entry name" value="Rev_trsase/Diguanyl_cyclase"/>
</dbReference>
<protein>
    <recommendedName>
        <fullName evidence="3">Cas10/Cmr2 second palm domain-containing protein</fullName>
    </recommendedName>
</protein>
<dbReference type="GO" id="GO:0051607">
    <property type="term" value="P:defense response to virus"/>
    <property type="evidence" value="ECO:0007669"/>
    <property type="project" value="UniProtKB-KW"/>
</dbReference>
<comment type="caution">
    <text evidence="4">The sequence shown here is derived from an EMBL/GenBank/DDBJ whole genome shotgun (WGS) entry which is preliminary data.</text>
</comment>
<evidence type="ECO:0000313" key="5">
    <source>
        <dbReference type="Proteomes" id="UP000307874"/>
    </source>
</evidence>
<sequence>MIETLSNQAYIFATNRLREMTGASEQVRLAGCVWPDEEAMRINAGGAVLEPVLLTSGKALFVAASVADAEKLVAAVSRRALVEAPGLGLVGAHVALVDDDPQTGVADFHRALKAVHLRLAQLRAAAPPDFAHLQRLPFAADCHSSGAGASGFDANDPAWRGEGLVRDFSLSVLQKRAFRPSALDQLRAVLGLKQTDQHQYDTGEDDEGWDENWRAVIHIDGNGIGQIFLKFDEFVARAGGKSQADYRRYYVDFSEALDQVNRQAVHDATRETWAGFFAAEGAARTRTSIPIKPLVLAGDDLTVICDGTRAIRFARAFVEKFRQASAENKAINQLICDSDIGGVSRAFSGVRMGGGIAVVKPHHPFYRAYELAAALADSAKSEPKKQGLSALDFHVSYDGISDLGQLRNHNGNQNFALHGGPYVLEKHAAFRSMCDLESCVATLHGDAVPRGQAHRMREAVMLGPDVAEAARQRFNARSSEPLAELFYELAGLNGRATMFLDAMAIMDTQIPENQSSPKTMQGGRS</sequence>
<evidence type="ECO:0000256" key="2">
    <source>
        <dbReference type="ARBA" id="ARBA00023118"/>
    </source>
</evidence>
<evidence type="ECO:0000259" key="3">
    <source>
        <dbReference type="Pfam" id="PF22335"/>
    </source>
</evidence>
<name>A0A5C4JNT1_9HYPH</name>
<dbReference type="RefSeq" id="WP_138748928.1">
    <property type="nucleotide sequence ID" value="NZ_VCLB01000007.1"/>
</dbReference>
<dbReference type="EMBL" id="VCLB01000007">
    <property type="protein sequence ID" value="TNB47095.1"/>
    <property type="molecule type" value="Genomic_DNA"/>
</dbReference>
<reference evidence="4 5" key="1">
    <citation type="submission" date="2019-06" db="EMBL/GenBank/DDBJ databases">
        <title>Martelella lutilitoris sp. nov., isolated from a tidal mudflat.</title>
        <authorList>
            <person name="Kim Y.-J."/>
        </authorList>
    </citation>
    <scope>NUCLEOTIDE SEQUENCE [LARGE SCALE GENOMIC DNA]</scope>
    <source>
        <strain evidence="4 5">GH2-6</strain>
    </source>
</reference>
<accession>A0A5C4JNT1</accession>